<keyword evidence="2 4" id="KW-0808">Transferase</keyword>
<organism evidence="4 5">
    <name type="scientific">Helicobacter valdiviensis</name>
    <dbReference type="NCBI Taxonomy" id="1458358"/>
    <lineage>
        <taxon>Bacteria</taxon>
        <taxon>Pseudomonadati</taxon>
        <taxon>Campylobacterota</taxon>
        <taxon>Epsilonproteobacteria</taxon>
        <taxon>Campylobacterales</taxon>
        <taxon>Helicobacteraceae</taxon>
        <taxon>Helicobacter</taxon>
    </lineage>
</organism>
<name>A0A2W6MUM3_9HELI</name>
<dbReference type="PANTHER" id="PTHR43861">
    <property type="entry name" value="TRANS-ACONITATE 2-METHYLTRANSFERASE-RELATED"/>
    <property type="match status" value="1"/>
</dbReference>
<dbReference type="CDD" id="cd02440">
    <property type="entry name" value="AdoMet_MTases"/>
    <property type="match status" value="1"/>
</dbReference>
<evidence type="ECO:0000256" key="1">
    <source>
        <dbReference type="ARBA" id="ARBA00022603"/>
    </source>
</evidence>
<dbReference type="Pfam" id="PF13649">
    <property type="entry name" value="Methyltransf_25"/>
    <property type="match status" value="1"/>
</dbReference>
<dbReference type="OrthoDB" id="5298787at2"/>
<protein>
    <submittedName>
        <fullName evidence="4">SAM-dependent methyltransferase</fullName>
    </submittedName>
</protein>
<reference evidence="4 5" key="1">
    <citation type="submission" date="2017-03" db="EMBL/GenBank/DDBJ databases">
        <title>Genomic and clinical evidence uncovers the enterohepatic species Helicobacter valdiviensis as a potential human intestinal pathogen.</title>
        <authorList>
            <person name="Fresia P."/>
            <person name="Jara R."/>
            <person name="Sierra R."/>
            <person name="Ferres I."/>
            <person name="Greif G."/>
            <person name="Iraola G."/>
            <person name="Collado L."/>
        </authorList>
    </citation>
    <scope>NUCLEOTIDE SEQUENCE [LARGE SCALE GENOMIC DNA]</scope>
    <source>
        <strain evidence="4 5">WBE14</strain>
    </source>
</reference>
<evidence type="ECO:0000256" key="2">
    <source>
        <dbReference type="ARBA" id="ARBA00022679"/>
    </source>
</evidence>
<feature type="domain" description="Methyltransferase" evidence="3">
    <location>
        <begin position="27"/>
        <end position="118"/>
    </location>
</feature>
<dbReference type="SUPFAM" id="SSF53335">
    <property type="entry name" value="S-adenosyl-L-methionine-dependent methyltransferases"/>
    <property type="match status" value="1"/>
</dbReference>
<dbReference type="EMBL" id="NBIU01000027">
    <property type="protein sequence ID" value="PZT47619.1"/>
    <property type="molecule type" value="Genomic_DNA"/>
</dbReference>
<dbReference type="GO" id="GO:0032259">
    <property type="term" value="P:methylation"/>
    <property type="evidence" value="ECO:0007669"/>
    <property type="project" value="UniProtKB-KW"/>
</dbReference>
<dbReference type="Gene3D" id="3.40.50.150">
    <property type="entry name" value="Vaccinia Virus protein VP39"/>
    <property type="match status" value="1"/>
</dbReference>
<keyword evidence="5" id="KW-1185">Reference proteome</keyword>
<dbReference type="InterPro" id="IPR029063">
    <property type="entry name" value="SAM-dependent_MTases_sf"/>
</dbReference>
<keyword evidence="1 4" id="KW-0489">Methyltransferase</keyword>
<sequence>MYEILHKEAPEDELEFYLTYAKKGERILEPLCGSGRFLVPFLQRGFDIRGVDSSKQMLDVLKAKAPCAKVIQADFLDYSIKEKFDYIFIPSGSIGLFSDMQILHKVLCKLKELLKQKGRLVFGVDTIFTKLPNDDVYKENVCVKTKEGFSLHLKSKNFYEELTQTQFSPGIYELYDGDKLLKTESMDFVIHLYKMGEMEQYLKKVGFKEIKVYSSFDKKIAKDIDNEVLMLLYECGL</sequence>
<dbReference type="AlphaFoldDB" id="A0A2W6MUM3"/>
<proteinExistence type="predicted"/>
<dbReference type="PANTHER" id="PTHR43861:SF1">
    <property type="entry name" value="TRANS-ACONITATE 2-METHYLTRANSFERASE"/>
    <property type="match status" value="1"/>
</dbReference>
<evidence type="ECO:0000259" key="3">
    <source>
        <dbReference type="Pfam" id="PF13649"/>
    </source>
</evidence>
<comment type="caution">
    <text evidence="4">The sequence shown here is derived from an EMBL/GenBank/DDBJ whole genome shotgun (WGS) entry which is preliminary data.</text>
</comment>
<evidence type="ECO:0000313" key="4">
    <source>
        <dbReference type="EMBL" id="PZT47619.1"/>
    </source>
</evidence>
<accession>A0A2W6MUM3</accession>
<gene>
    <name evidence="4" type="ORF">B6S12_08155</name>
</gene>
<evidence type="ECO:0000313" key="5">
    <source>
        <dbReference type="Proteomes" id="UP000249746"/>
    </source>
</evidence>
<dbReference type="Gene3D" id="2.20.25.110">
    <property type="entry name" value="S-adenosyl-L-methionine-dependent methyltransferases"/>
    <property type="match status" value="1"/>
</dbReference>
<dbReference type="GO" id="GO:0008168">
    <property type="term" value="F:methyltransferase activity"/>
    <property type="evidence" value="ECO:0007669"/>
    <property type="project" value="UniProtKB-KW"/>
</dbReference>
<dbReference type="Proteomes" id="UP000249746">
    <property type="component" value="Unassembled WGS sequence"/>
</dbReference>
<dbReference type="InterPro" id="IPR041698">
    <property type="entry name" value="Methyltransf_25"/>
</dbReference>